<reference evidence="4" key="1">
    <citation type="submission" date="2021-01" db="EMBL/GenBank/DDBJ databases">
        <authorList>
            <person name="Corre E."/>
            <person name="Pelletier E."/>
            <person name="Niang G."/>
            <person name="Scheremetjew M."/>
            <person name="Finn R."/>
            <person name="Kale V."/>
            <person name="Holt S."/>
            <person name="Cochrane G."/>
            <person name="Meng A."/>
            <person name="Brown T."/>
            <person name="Cohen L."/>
        </authorList>
    </citation>
    <scope>NUCLEOTIDE SEQUENCE</scope>
    <source>
        <strain evidence="4">CCMP3105</strain>
    </source>
</reference>
<keyword evidence="2" id="KW-0472">Membrane</keyword>
<feature type="chain" id="PRO_5030917460" description="Thioredoxin domain-containing protein" evidence="3">
    <location>
        <begin position="26"/>
        <end position="322"/>
    </location>
</feature>
<evidence type="ECO:0000256" key="1">
    <source>
        <dbReference type="SAM" id="MobiDB-lite"/>
    </source>
</evidence>
<evidence type="ECO:0000313" key="4">
    <source>
        <dbReference type="EMBL" id="CAE4564577.1"/>
    </source>
</evidence>
<sequence length="322" mass="34164">MARPQRLLACIALLACLCALLPSSGMIAKVPRPEPSAQERLAHGLSGLVFHTVMVGYSLLPGLAVSLGLYSLYAQRDRLSTKARWGMALLLLVAAAALLSGRSAISSAPGAEQRLAQGGSAEGERELTVQPHSGEEVLMSDGSFVRLADPTKTDGSPVTEDWRQNLASALVQAIAQGQEQVVIMFTRQGCPWCDRQLPVLQEAIRRRSGVAAGASAAAASVAFVGGAGAGSFLNAPLRVFILDAEEFPHLIQQFGVEAFPTSLVFGRPRVTPFMGRGYLDQETFEQVCREAALAEPEPEEGSAPRGRGKGKGGRRGPFGLFR</sequence>
<dbReference type="InterPro" id="IPR036249">
    <property type="entry name" value="Thioredoxin-like_sf"/>
</dbReference>
<protein>
    <recommendedName>
        <fullName evidence="5">Thioredoxin domain-containing protein</fullName>
    </recommendedName>
</protein>
<feature type="transmembrane region" description="Helical" evidence="2">
    <location>
        <begin position="49"/>
        <end position="73"/>
    </location>
</feature>
<dbReference type="CDD" id="cd02947">
    <property type="entry name" value="TRX_family"/>
    <property type="match status" value="1"/>
</dbReference>
<keyword evidence="2" id="KW-0812">Transmembrane</keyword>
<proteinExistence type="predicted"/>
<keyword evidence="3" id="KW-0732">Signal</keyword>
<dbReference type="EMBL" id="HBNR01006378">
    <property type="protein sequence ID" value="CAE4564577.1"/>
    <property type="molecule type" value="Transcribed_RNA"/>
</dbReference>
<feature type="region of interest" description="Disordered" evidence="1">
    <location>
        <begin position="292"/>
        <end position="322"/>
    </location>
</feature>
<keyword evidence="2" id="KW-1133">Transmembrane helix</keyword>
<evidence type="ECO:0008006" key="5">
    <source>
        <dbReference type="Google" id="ProtNLM"/>
    </source>
</evidence>
<dbReference type="AlphaFoldDB" id="A0A7S4PW35"/>
<evidence type="ECO:0000256" key="3">
    <source>
        <dbReference type="SAM" id="SignalP"/>
    </source>
</evidence>
<feature type="transmembrane region" description="Helical" evidence="2">
    <location>
        <begin position="85"/>
        <end position="105"/>
    </location>
</feature>
<gene>
    <name evidence="4" type="ORF">AMON00008_LOCUS4196</name>
</gene>
<dbReference type="Gene3D" id="3.40.30.10">
    <property type="entry name" value="Glutaredoxin"/>
    <property type="match status" value="1"/>
</dbReference>
<feature type="signal peptide" evidence="3">
    <location>
        <begin position="1"/>
        <end position="25"/>
    </location>
</feature>
<evidence type="ECO:0000256" key="2">
    <source>
        <dbReference type="SAM" id="Phobius"/>
    </source>
</evidence>
<accession>A0A7S4PW35</accession>
<feature type="compositionally biased region" description="Low complexity" evidence="1">
    <location>
        <begin position="292"/>
        <end position="305"/>
    </location>
</feature>
<dbReference type="SUPFAM" id="SSF52833">
    <property type="entry name" value="Thioredoxin-like"/>
    <property type="match status" value="1"/>
</dbReference>
<name>A0A7S4PW35_9DINO</name>
<organism evidence="4">
    <name type="scientific">Alexandrium monilatum</name>
    <dbReference type="NCBI Taxonomy" id="311494"/>
    <lineage>
        <taxon>Eukaryota</taxon>
        <taxon>Sar</taxon>
        <taxon>Alveolata</taxon>
        <taxon>Dinophyceae</taxon>
        <taxon>Gonyaulacales</taxon>
        <taxon>Pyrocystaceae</taxon>
        <taxon>Alexandrium</taxon>
    </lineage>
</organism>